<dbReference type="EMBL" id="CAJFDH010000006">
    <property type="protein sequence ID" value="CAD5229322.1"/>
    <property type="molecule type" value="Genomic_DNA"/>
</dbReference>
<dbReference type="AlphaFoldDB" id="A0A811LQ89"/>
<dbReference type="Proteomes" id="UP000614601">
    <property type="component" value="Unassembled WGS sequence"/>
</dbReference>
<gene>
    <name evidence="1" type="ORF">BOKJ2_LOCUS13381</name>
</gene>
<evidence type="ECO:0000313" key="1">
    <source>
        <dbReference type="EMBL" id="CAD5229322.1"/>
    </source>
</evidence>
<keyword evidence="2" id="KW-1185">Reference proteome</keyword>
<comment type="caution">
    <text evidence="1">The sequence shown here is derived from an EMBL/GenBank/DDBJ whole genome shotgun (WGS) entry which is preliminary data.</text>
</comment>
<protein>
    <submittedName>
        <fullName evidence="1">Uncharacterized protein</fullName>
    </submittedName>
</protein>
<name>A0A811LQ89_9BILA</name>
<sequence>MDKDKYSPHRYISMFSRSQKELHIKDMKTGELFKLCNVPTNFFGRTILEETGLFHVIYKLDGYDTIQFYDIKTRQKIFERSYVSTDKSWYPLSNYALFNYDSGEYIIYNPRKRQFYSRFINCLYPESHEHISPEGMFECRFSSIRRTEGRRCFDYCILHKSTFYFDYTKDKLRLMPIDVDETAYVDEICNQCGIFLKEHQNMTITALAVAMKQFFVTKIQLLKTRPAIPKVTKFNNGFHFITKLTFFRSRNAN</sequence>
<reference evidence="1" key="1">
    <citation type="submission" date="2020-09" db="EMBL/GenBank/DDBJ databases">
        <authorList>
            <person name="Kikuchi T."/>
        </authorList>
    </citation>
    <scope>NUCLEOTIDE SEQUENCE</scope>
    <source>
        <strain evidence="1">SH1</strain>
    </source>
</reference>
<proteinExistence type="predicted"/>
<accession>A0A811LQ89</accession>
<evidence type="ECO:0000313" key="2">
    <source>
        <dbReference type="Proteomes" id="UP000614601"/>
    </source>
</evidence>
<dbReference type="Proteomes" id="UP000783686">
    <property type="component" value="Unassembled WGS sequence"/>
</dbReference>
<dbReference type="EMBL" id="CAJFCW020000006">
    <property type="protein sequence ID" value="CAG9126358.1"/>
    <property type="molecule type" value="Genomic_DNA"/>
</dbReference>
<organism evidence="1 2">
    <name type="scientific">Bursaphelenchus okinawaensis</name>
    <dbReference type="NCBI Taxonomy" id="465554"/>
    <lineage>
        <taxon>Eukaryota</taxon>
        <taxon>Metazoa</taxon>
        <taxon>Ecdysozoa</taxon>
        <taxon>Nematoda</taxon>
        <taxon>Chromadorea</taxon>
        <taxon>Rhabditida</taxon>
        <taxon>Tylenchina</taxon>
        <taxon>Tylenchomorpha</taxon>
        <taxon>Aphelenchoidea</taxon>
        <taxon>Aphelenchoididae</taxon>
        <taxon>Bursaphelenchus</taxon>
    </lineage>
</organism>